<proteinExistence type="inferred from homology"/>
<evidence type="ECO:0000256" key="5">
    <source>
        <dbReference type="ARBA" id="ARBA00022603"/>
    </source>
</evidence>
<organism evidence="13 14">
    <name type="scientific">Candidatus Edwardsbacteria bacterium GWF2_54_11</name>
    <dbReference type="NCBI Taxonomy" id="1817851"/>
    <lineage>
        <taxon>Bacteria</taxon>
        <taxon>Candidatus Edwardsiibacteriota</taxon>
    </lineage>
</organism>
<keyword evidence="6 10" id="KW-0808">Transferase</keyword>
<dbReference type="PANTHER" id="PTHR30027:SF3">
    <property type="entry name" value="16S RRNA (URACIL(1498)-N(3))-METHYLTRANSFERASE"/>
    <property type="match status" value="1"/>
</dbReference>
<feature type="domain" description="Ribosomal RNA small subunit methyltransferase E methyltransferase" evidence="11">
    <location>
        <begin position="77"/>
        <end position="253"/>
    </location>
</feature>
<comment type="similarity">
    <text evidence="2 10">Belongs to the RNA methyltransferase RsmE family.</text>
</comment>
<dbReference type="InterPro" id="IPR006700">
    <property type="entry name" value="RsmE"/>
</dbReference>
<evidence type="ECO:0000256" key="9">
    <source>
        <dbReference type="ARBA" id="ARBA00047944"/>
    </source>
</evidence>
<dbReference type="GO" id="GO:0070475">
    <property type="term" value="P:rRNA base methylation"/>
    <property type="evidence" value="ECO:0007669"/>
    <property type="project" value="TreeGrafter"/>
</dbReference>
<dbReference type="InterPro" id="IPR046887">
    <property type="entry name" value="RsmE_PUA-like"/>
</dbReference>
<keyword evidence="7 10" id="KW-0949">S-adenosyl-L-methionine</keyword>
<evidence type="ECO:0000256" key="8">
    <source>
        <dbReference type="ARBA" id="ARBA00025699"/>
    </source>
</evidence>
<keyword evidence="4 10" id="KW-0698">rRNA processing</keyword>
<accession>A0A1F5R4N3</accession>
<dbReference type="GO" id="GO:0070042">
    <property type="term" value="F:rRNA (uridine-N3-)-methyltransferase activity"/>
    <property type="evidence" value="ECO:0007669"/>
    <property type="project" value="TreeGrafter"/>
</dbReference>
<keyword evidence="3 10" id="KW-0963">Cytoplasm</keyword>
<dbReference type="EC" id="2.1.1.193" evidence="10"/>
<reference evidence="13 14" key="1">
    <citation type="journal article" date="2016" name="Nat. Commun.">
        <title>Thousands of microbial genomes shed light on interconnected biogeochemical processes in an aquifer system.</title>
        <authorList>
            <person name="Anantharaman K."/>
            <person name="Brown C.T."/>
            <person name="Hug L.A."/>
            <person name="Sharon I."/>
            <person name="Castelle C.J."/>
            <person name="Probst A.J."/>
            <person name="Thomas B.C."/>
            <person name="Singh A."/>
            <person name="Wilkins M.J."/>
            <person name="Karaoz U."/>
            <person name="Brodie E.L."/>
            <person name="Williams K.H."/>
            <person name="Hubbard S.S."/>
            <person name="Banfield J.F."/>
        </authorList>
    </citation>
    <scope>NUCLEOTIDE SEQUENCE [LARGE SCALE GENOMIC DNA]</scope>
</reference>
<comment type="catalytic activity">
    <reaction evidence="9 10">
        <text>uridine(1498) in 16S rRNA + S-adenosyl-L-methionine = N(3)-methyluridine(1498) in 16S rRNA + S-adenosyl-L-homocysteine + H(+)</text>
        <dbReference type="Rhea" id="RHEA:42920"/>
        <dbReference type="Rhea" id="RHEA-COMP:10283"/>
        <dbReference type="Rhea" id="RHEA-COMP:10284"/>
        <dbReference type="ChEBI" id="CHEBI:15378"/>
        <dbReference type="ChEBI" id="CHEBI:57856"/>
        <dbReference type="ChEBI" id="CHEBI:59789"/>
        <dbReference type="ChEBI" id="CHEBI:65315"/>
        <dbReference type="ChEBI" id="CHEBI:74502"/>
        <dbReference type="EC" id="2.1.1.193"/>
    </reaction>
</comment>
<evidence type="ECO:0000256" key="10">
    <source>
        <dbReference type="PIRNR" id="PIRNR015601"/>
    </source>
</evidence>
<evidence type="ECO:0000256" key="4">
    <source>
        <dbReference type="ARBA" id="ARBA00022552"/>
    </source>
</evidence>
<evidence type="ECO:0000256" key="6">
    <source>
        <dbReference type="ARBA" id="ARBA00022679"/>
    </source>
</evidence>
<dbReference type="SUPFAM" id="SSF88697">
    <property type="entry name" value="PUA domain-like"/>
    <property type="match status" value="1"/>
</dbReference>
<dbReference type="PIRSF" id="PIRSF015601">
    <property type="entry name" value="MTase_slr0722"/>
    <property type="match status" value="1"/>
</dbReference>
<dbReference type="Pfam" id="PF20260">
    <property type="entry name" value="PUA_4"/>
    <property type="match status" value="1"/>
</dbReference>
<evidence type="ECO:0000256" key="7">
    <source>
        <dbReference type="ARBA" id="ARBA00022691"/>
    </source>
</evidence>
<evidence type="ECO:0000256" key="1">
    <source>
        <dbReference type="ARBA" id="ARBA00004496"/>
    </source>
</evidence>
<keyword evidence="5 10" id="KW-0489">Methyltransferase</keyword>
<dbReference type="AlphaFoldDB" id="A0A1F5R4N3"/>
<comment type="caution">
    <text evidence="13">The sequence shown here is derived from an EMBL/GenBank/DDBJ whole genome shotgun (WGS) entry which is preliminary data.</text>
</comment>
<evidence type="ECO:0000313" key="14">
    <source>
        <dbReference type="Proteomes" id="UP000177230"/>
    </source>
</evidence>
<dbReference type="CDD" id="cd18084">
    <property type="entry name" value="RsmE-like"/>
    <property type="match status" value="1"/>
</dbReference>
<evidence type="ECO:0000259" key="11">
    <source>
        <dbReference type="Pfam" id="PF04452"/>
    </source>
</evidence>
<name>A0A1F5R4N3_9BACT</name>
<dbReference type="NCBIfam" id="TIGR00046">
    <property type="entry name" value="RsmE family RNA methyltransferase"/>
    <property type="match status" value="1"/>
</dbReference>
<dbReference type="GO" id="GO:0005737">
    <property type="term" value="C:cytoplasm"/>
    <property type="evidence" value="ECO:0007669"/>
    <property type="project" value="UniProtKB-SubCell"/>
</dbReference>
<dbReference type="InterPro" id="IPR029028">
    <property type="entry name" value="Alpha/beta_knot_MTases"/>
</dbReference>
<sequence>MFEFFYVPPSSIDARQIVITGEEARHISKALRHKKGEQITVVDGQGGEYECTIAAISDGAVTANIFNRRRKSNETIKQVSLAQAVPKGQRMDFVIEKGTEIGLHAIIPLITENSVVKPADDKPGFSLPQLDDDSGGGKAARWQRIAIAAMKQSLRSVLPAIGEPADLKKLSETFVNYDLLLMADEEEKKVNLADVFAGLPENRDIRKVLCLVGPEGGFSANEKRIIAEARGHIITLGSRRLRAETAGLVLSTVVLDRLGELG</sequence>
<dbReference type="SUPFAM" id="SSF75217">
    <property type="entry name" value="alpha/beta knot"/>
    <property type="match status" value="1"/>
</dbReference>
<evidence type="ECO:0000256" key="3">
    <source>
        <dbReference type="ARBA" id="ARBA00022490"/>
    </source>
</evidence>
<dbReference type="Proteomes" id="UP000177230">
    <property type="component" value="Unassembled WGS sequence"/>
</dbReference>
<dbReference type="InterPro" id="IPR029026">
    <property type="entry name" value="tRNA_m1G_MTases_N"/>
</dbReference>
<gene>
    <name evidence="13" type="ORF">A2024_08685</name>
</gene>
<dbReference type="Gene3D" id="3.40.1280.10">
    <property type="match status" value="1"/>
</dbReference>
<evidence type="ECO:0000256" key="2">
    <source>
        <dbReference type="ARBA" id="ARBA00005528"/>
    </source>
</evidence>
<evidence type="ECO:0000313" key="13">
    <source>
        <dbReference type="EMBL" id="OGF09349.1"/>
    </source>
</evidence>
<dbReference type="InterPro" id="IPR046886">
    <property type="entry name" value="RsmE_MTase_dom"/>
</dbReference>
<dbReference type="EMBL" id="MFFM01000042">
    <property type="protein sequence ID" value="OGF09349.1"/>
    <property type="molecule type" value="Genomic_DNA"/>
</dbReference>
<evidence type="ECO:0000259" key="12">
    <source>
        <dbReference type="Pfam" id="PF20260"/>
    </source>
</evidence>
<dbReference type="InterPro" id="IPR015947">
    <property type="entry name" value="PUA-like_sf"/>
</dbReference>
<dbReference type="Pfam" id="PF04452">
    <property type="entry name" value="Methyltrans_RNA"/>
    <property type="match status" value="1"/>
</dbReference>
<dbReference type="PANTHER" id="PTHR30027">
    <property type="entry name" value="RIBOSOMAL RNA SMALL SUBUNIT METHYLTRANSFERASE E"/>
    <property type="match status" value="1"/>
</dbReference>
<comment type="subcellular location">
    <subcellularLocation>
        <location evidence="1 10">Cytoplasm</location>
    </subcellularLocation>
</comment>
<comment type="function">
    <text evidence="8 10">Specifically methylates the N3 position of the uracil ring of uridine 1498 (m3U1498) in 16S rRNA. Acts on the fully assembled 30S ribosomal subunit.</text>
</comment>
<feature type="domain" description="Ribosomal RNA small subunit methyltransferase E PUA-like" evidence="12">
    <location>
        <begin position="19"/>
        <end position="65"/>
    </location>
</feature>
<protein>
    <recommendedName>
        <fullName evidence="10">Ribosomal RNA small subunit methyltransferase E</fullName>
        <ecNumber evidence="10">2.1.1.193</ecNumber>
    </recommendedName>
</protein>